<dbReference type="PROSITE" id="PS50977">
    <property type="entry name" value="HTH_TETR_2"/>
    <property type="match status" value="1"/>
</dbReference>
<feature type="compositionally biased region" description="Low complexity" evidence="5">
    <location>
        <begin position="1"/>
        <end position="21"/>
    </location>
</feature>
<protein>
    <submittedName>
        <fullName evidence="7">TetR/AcrR family transcriptional regulator</fullName>
    </submittedName>
</protein>
<evidence type="ECO:0000256" key="1">
    <source>
        <dbReference type="ARBA" id="ARBA00023015"/>
    </source>
</evidence>
<dbReference type="Pfam" id="PF00440">
    <property type="entry name" value="TetR_N"/>
    <property type="match status" value="1"/>
</dbReference>
<keyword evidence="1" id="KW-0805">Transcription regulation</keyword>
<dbReference type="InterPro" id="IPR009057">
    <property type="entry name" value="Homeodomain-like_sf"/>
</dbReference>
<evidence type="ECO:0000256" key="5">
    <source>
        <dbReference type="SAM" id="MobiDB-lite"/>
    </source>
</evidence>
<dbReference type="Proteomes" id="UP000515292">
    <property type="component" value="Chromosome"/>
</dbReference>
<keyword evidence="3" id="KW-0804">Transcription</keyword>
<gene>
    <name evidence="7" type="ORF">H3309_06945</name>
</gene>
<evidence type="ECO:0000256" key="3">
    <source>
        <dbReference type="ARBA" id="ARBA00023163"/>
    </source>
</evidence>
<dbReference type="RefSeq" id="WP_182298008.1">
    <property type="nucleotide sequence ID" value="NZ_CP059851.1"/>
</dbReference>
<feature type="DNA-binding region" description="H-T-H motif" evidence="4">
    <location>
        <begin position="45"/>
        <end position="64"/>
    </location>
</feature>
<dbReference type="KEGG" id="sand:H3309_06945"/>
<feature type="region of interest" description="Disordered" evidence="5">
    <location>
        <begin position="1"/>
        <end position="22"/>
    </location>
</feature>
<dbReference type="InterPro" id="IPR001647">
    <property type="entry name" value="HTH_TetR"/>
</dbReference>
<dbReference type="Gene3D" id="1.10.357.10">
    <property type="entry name" value="Tetracycline Repressor, domain 2"/>
    <property type="match status" value="1"/>
</dbReference>
<accession>A0A7G5ILE3</accession>
<dbReference type="PANTHER" id="PTHR30055">
    <property type="entry name" value="HTH-TYPE TRANSCRIPTIONAL REGULATOR RUTR"/>
    <property type="match status" value="1"/>
</dbReference>
<proteinExistence type="predicted"/>
<dbReference type="GO" id="GO:0003700">
    <property type="term" value="F:DNA-binding transcription factor activity"/>
    <property type="evidence" value="ECO:0007669"/>
    <property type="project" value="TreeGrafter"/>
</dbReference>
<evidence type="ECO:0000313" key="8">
    <source>
        <dbReference type="Proteomes" id="UP000515292"/>
    </source>
</evidence>
<sequence length="212" mass="23328">MSSIPPALRSAPRPQPQQQRSTETVGRILDAASALLDEVGFDRLTTNLICQRAGLTPPALYRHFAHKYAVMEELGRRLMEAQNAALYGFLATQAQLFLPVPALAAMLRGQLELTRGQPGARWIMRSLHSTPALVHVRLESHQSVVDHLAARHRAMAGMAAPDVVARRYRIAVDAGYAIVELLLDQPMLDEEAVLLDTARMIAGLLEGPDKNR</sequence>
<keyword evidence="2 4" id="KW-0238">DNA-binding</keyword>
<evidence type="ECO:0000256" key="4">
    <source>
        <dbReference type="PROSITE-ProRule" id="PRU00335"/>
    </source>
</evidence>
<name>A0A7G5ILE3_9SPHN</name>
<evidence type="ECO:0000313" key="7">
    <source>
        <dbReference type="EMBL" id="QMW24185.1"/>
    </source>
</evidence>
<dbReference type="PANTHER" id="PTHR30055:SF234">
    <property type="entry name" value="HTH-TYPE TRANSCRIPTIONAL REGULATOR BETI"/>
    <property type="match status" value="1"/>
</dbReference>
<reference evidence="7 8" key="1">
    <citation type="submission" date="2020-07" db="EMBL/GenBank/DDBJ databases">
        <title>Complete genome sequence for Sandaracinobacter sp. M6.</title>
        <authorList>
            <person name="Tang Y."/>
            <person name="Liu Q."/>
            <person name="Guo Z."/>
            <person name="Lei P."/>
            <person name="Huang B."/>
        </authorList>
    </citation>
    <scope>NUCLEOTIDE SEQUENCE [LARGE SCALE GENOMIC DNA]</scope>
    <source>
        <strain evidence="7 8">M6</strain>
    </source>
</reference>
<dbReference type="SUPFAM" id="SSF46689">
    <property type="entry name" value="Homeodomain-like"/>
    <property type="match status" value="1"/>
</dbReference>
<evidence type="ECO:0000256" key="2">
    <source>
        <dbReference type="ARBA" id="ARBA00023125"/>
    </source>
</evidence>
<feature type="domain" description="HTH tetR-type" evidence="6">
    <location>
        <begin position="22"/>
        <end position="82"/>
    </location>
</feature>
<evidence type="ECO:0000259" key="6">
    <source>
        <dbReference type="PROSITE" id="PS50977"/>
    </source>
</evidence>
<keyword evidence="8" id="KW-1185">Reference proteome</keyword>
<dbReference type="AlphaFoldDB" id="A0A7G5ILE3"/>
<dbReference type="EMBL" id="CP059851">
    <property type="protein sequence ID" value="QMW24185.1"/>
    <property type="molecule type" value="Genomic_DNA"/>
</dbReference>
<dbReference type="InterPro" id="IPR050109">
    <property type="entry name" value="HTH-type_TetR-like_transc_reg"/>
</dbReference>
<dbReference type="GO" id="GO:0000976">
    <property type="term" value="F:transcription cis-regulatory region binding"/>
    <property type="evidence" value="ECO:0007669"/>
    <property type="project" value="TreeGrafter"/>
</dbReference>
<organism evidence="7 8">
    <name type="scientific">Sandaracinobacteroides saxicola</name>
    <dbReference type="NCBI Taxonomy" id="2759707"/>
    <lineage>
        <taxon>Bacteria</taxon>
        <taxon>Pseudomonadati</taxon>
        <taxon>Pseudomonadota</taxon>
        <taxon>Alphaproteobacteria</taxon>
        <taxon>Sphingomonadales</taxon>
        <taxon>Sphingosinicellaceae</taxon>
        <taxon>Sandaracinobacteroides</taxon>
    </lineage>
</organism>
<dbReference type="PRINTS" id="PR00455">
    <property type="entry name" value="HTHTETR"/>
</dbReference>